<evidence type="ECO:0000313" key="2">
    <source>
        <dbReference type="Proteomes" id="UP001147700"/>
    </source>
</evidence>
<organism evidence="1 2">
    <name type="scientific">Solirubrobacter deserti</name>
    <dbReference type="NCBI Taxonomy" id="2282478"/>
    <lineage>
        <taxon>Bacteria</taxon>
        <taxon>Bacillati</taxon>
        <taxon>Actinomycetota</taxon>
        <taxon>Thermoleophilia</taxon>
        <taxon>Solirubrobacterales</taxon>
        <taxon>Solirubrobacteraceae</taxon>
        <taxon>Solirubrobacter</taxon>
    </lineage>
</organism>
<dbReference type="EMBL" id="JAPCID010000033">
    <property type="protein sequence ID" value="MDA0140093.1"/>
    <property type="molecule type" value="Genomic_DNA"/>
</dbReference>
<keyword evidence="2" id="KW-1185">Reference proteome</keyword>
<dbReference type="Proteomes" id="UP001147700">
    <property type="component" value="Unassembled WGS sequence"/>
</dbReference>
<proteinExistence type="predicted"/>
<accession>A0ABT4RNE1</accession>
<reference evidence="1" key="1">
    <citation type="submission" date="2022-10" db="EMBL/GenBank/DDBJ databases">
        <title>The WGS of Solirubrobacter sp. CPCC 204708.</title>
        <authorList>
            <person name="Jiang Z."/>
        </authorList>
    </citation>
    <scope>NUCLEOTIDE SEQUENCE</scope>
    <source>
        <strain evidence="1">CPCC 204708</strain>
    </source>
</reference>
<dbReference type="RefSeq" id="WP_202955990.1">
    <property type="nucleotide sequence ID" value="NZ_JAPCID010000033.1"/>
</dbReference>
<comment type="caution">
    <text evidence="1">The sequence shown here is derived from an EMBL/GenBank/DDBJ whole genome shotgun (WGS) entry which is preliminary data.</text>
</comment>
<gene>
    <name evidence="1" type="ORF">OJ962_21500</name>
</gene>
<sequence length="500" mass="54837">MTLFTADGLHKLARTWTGRQAIIENPTIEEFSSQIQLLLRSVGDEASEGYWASIARPLRALRWRLATVPLPVNSRAIDVQAVADAVLPRLRRAPEVAPDHSQLALTVADTLEHLWACGDDPLGDAVSGQIWRREGAAILLVDGRHAGAVGEAFPGTPVLTAAELSRTTASDVVAVGPSAWFPSRVLRAPRAERFVFVRFGWLRDRGPELDLVDGSEKRVRQALEEAPAREPRPGRSLVDAADVVPRIEWSAVTRAARHSDVEGWGEPVEAALFVLASGQGVYFESRDGARANVAEVDEELLVHQSLVSELVPGDFLVVRTEGDENYVRNYADRLLGTEAAHLRRLQQRLKGALNAELNEAGVALVARKLRRLGSTIASEANVRRWADPTSIKTRDYSDFAAICSLVGEANAEALWDAMGKIAKAHTKAGNEIRRLLLAELQEANLTTLLQNGWDDYEVEEIDGEGTLRVARITGRAPDLAAVPRSRLRRVFEIEGDLWLG</sequence>
<name>A0ABT4RNE1_9ACTN</name>
<protein>
    <submittedName>
        <fullName evidence="1">Uncharacterized protein</fullName>
    </submittedName>
</protein>
<evidence type="ECO:0000313" key="1">
    <source>
        <dbReference type="EMBL" id="MDA0140093.1"/>
    </source>
</evidence>